<accession>A0A922ACH4</accession>
<sequence length="43" mass="4996">MLVVLVVRNNTYCGNASMCGDSFGVLEWSYWWLAGYILRSYEK</sequence>
<name>A0A922ACH4_CARIL</name>
<gene>
    <name evidence="1" type="ORF">I3842_15G141100</name>
</gene>
<organism evidence="1 2">
    <name type="scientific">Carya illinoinensis</name>
    <name type="common">Pecan</name>
    <dbReference type="NCBI Taxonomy" id="32201"/>
    <lineage>
        <taxon>Eukaryota</taxon>
        <taxon>Viridiplantae</taxon>
        <taxon>Streptophyta</taxon>
        <taxon>Embryophyta</taxon>
        <taxon>Tracheophyta</taxon>
        <taxon>Spermatophyta</taxon>
        <taxon>Magnoliopsida</taxon>
        <taxon>eudicotyledons</taxon>
        <taxon>Gunneridae</taxon>
        <taxon>Pentapetalae</taxon>
        <taxon>rosids</taxon>
        <taxon>fabids</taxon>
        <taxon>Fagales</taxon>
        <taxon>Juglandaceae</taxon>
        <taxon>Carya</taxon>
    </lineage>
</organism>
<dbReference type="EMBL" id="CM031839">
    <property type="protein sequence ID" value="KAG6676221.1"/>
    <property type="molecule type" value="Genomic_DNA"/>
</dbReference>
<dbReference type="AlphaFoldDB" id="A0A922ACH4"/>
<reference evidence="1" key="1">
    <citation type="submission" date="2021-01" db="EMBL/GenBank/DDBJ databases">
        <authorList>
            <person name="Lovell J.T."/>
            <person name="Bentley N."/>
            <person name="Bhattarai G."/>
            <person name="Jenkins J.W."/>
            <person name="Sreedasyam A."/>
            <person name="Alarcon Y."/>
            <person name="Bock C."/>
            <person name="Boston L."/>
            <person name="Carlson J."/>
            <person name="Cervantes K."/>
            <person name="Clermont K."/>
            <person name="Krom N."/>
            <person name="Kubenka K."/>
            <person name="Mamidi S."/>
            <person name="Mattison C."/>
            <person name="Monteros M."/>
            <person name="Pisani C."/>
            <person name="Plott C."/>
            <person name="Rajasekar S."/>
            <person name="Rhein H.S."/>
            <person name="Rohla C."/>
            <person name="Song M."/>
            <person name="Hilaire R.S."/>
            <person name="Shu S."/>
            <person name="Wells L."/>
            <person name="Wang X."/>
            <person name="Webber J."/>
            <person name="Heerema R.J."/>
            <person name="Klein P."/>
            <person name="Conner P."/>
            <person name="Grauke L."/>
            <person name="Grimwood J."/>
            <person name="Schmutz J."/>
            <person name="Randall J.J."/>
        </authorList>
    </citation>
    <scope>NUCLEOTIDE SEQUENCE</scope>
    <source>
        <tissue evidence="1">Leaf</tissue>
    </source>
</reference>
<comment type="caution">
    <text evidence="1">The sequence shown here is derived from an EMBL/GenBank/DDBJ whole genome shotgun (WGS) entry which is preliminary data.</text>
</comment>
<protein>
    <submittedName>
        <fullName evidence="1">Uncharacterized protein</fullName>
    </submittedName>
</protein>
<evidence type="ECO:0000313" key="2">
    <source>
        <dbReference type="Proteomes" id="UP000811246"/>
    </source>
</evidence>
<evidence type="ECO:0000313" key="1">
    <source>
        <dbReference type="EMBL" id="KAG6676221.1"/>
    </source>
</evidence>
<proteinExistence type="predicted"/>
<dbReference type="Proteomes" id="UP000811246">
    <property type="component" value="Chromosome 15"/>
</dbReference>